<dbReference type="InterPro" id="IPR050445">
    <property type="entry name" value="Bact_polysacc_biosynth/exp"/>
</dbReference>
<dbReference type="EMBL" id="JAAQYI010000011">
    <property type="protein sequence ID" value="NNA81250.1"/>
    <property type="molecule type" value="Genomic_DNA"/>
</dbReference>
<evidence type="ECO:0000313" key="11">
    <source>
        <dbReference type="EMBL" id="NNA81250.1"/>
    </source>
</evidence>
<organism evidence="10 12">
    <name type="scientific">Pseudomonas lactis</name>
    <dbReference type="NCBI Taxonomy" id="1615674"/>
    <lineage>
        <taxon>Bacteria</taxon>
        <taxon>Pseudomonadati</taxon>
        <taxon>Pseudomonadota</taxon>
        <taxon>Gammaproteobacteria</taxon>
        <taxon>Pseudomonadales</taxon>
        <taxon>Pseudomonadaceae</taxon>
        <taxon>Pseudomonas</taxon>
    </lineage>
</organism>
<dbReference type="GO" id="GO:0005886">
    <property type="term" value="C:plasma membrane"/>
    <property type="evidence" value="ECO:0007669"/>
    <property type="project" value="UniProtKB-SubCell"/>
</dbReference>
<evidence type="ECO:0000256" key="2">
    <source>
        <dbReference type="ARBA" id="ARBA00022475"/>
    </source>
</evidence>
<keyword evidence="2" id="KW-1003">Cell membrane</keyword>
<dbReference type="GeneID" id="45734312"/>
<feature type="domain" description="Polysaccharide chain length determinant N-terminal" evidence="8">
    <location>
        <begin position="14"/>
        <end position="84"/>
    </location>
</feature>
<feature type="coiled-coil region" evidence="6">
    <location>
        <begin position="224"/>
        <end position="251"/>
    </location>
</feature>
<dbReference type="PANTHER" id="PTHR32309">
    <property type="entry name" value="TYROSINE-PROTEIN KINASE"/>
    <property type="match status" value="1"/>
</dbReference>
<dbReference type="InterPro" id="IPR003856">
    <property type="entry name" value="LPS_length_determ_N"/>
</dbReference>
<sequence>MSSSFRIPPTPSSEEVDLAVLFQSLWRQRVLIAAVTLVVGALAVIYAFSATPEFQVSSVLRPAAINDLDALNRSGVYVLPAGEALNKVGASLESYDTRLSFFRARQSLFKAFERPGRTLEQSFDEFNRNSINLILPDPKKLDSLSAYIKLEMSYPKGIDGVTILNEFIEFAIATERRQISADLSVIINNRLNEIQGKLKAVRSGYEIDKEAKIASLTEGDVLRRAQLQDELKALRAQLKTIRRDRLALLNEAIGIAKSLGIKKPATPSSLGDADRSGGGSTMHTEINNQQIPLYFMGVDALEAEKNALLQRKSDDFTEGRIAQIAKELQLLQSNRQIEVLNRRENEDLFLSNVEPLRAEEARLRSLNIDMSRLKLVTIDKQALEPLGPIKPKKALILAVGLILGGMLGILLALIRTMVVNKRQLIMKCVPFNASDIAIEKKASSEGIVRQP</sequence>
<evidence type="ECO:0000256" key="7">
    <source>
        <dbReference type="SAM" id="Phobius"/>
    </source>
</evidence>
<comment type="caution">
    <text evidence="10">The sequence shown here is derived from an EMBL/GenBank/DDBJ whole genome shotgun (WGS) entry which is preliminary data.</text>
</comment>
<gene>
    <name evidence="10" type="ORF">HBO13_19835</name>
    <name evidence="11" type="ORF">HBO30_21250</name>
</gene>
<evidence type="ECO:0000256" key="4">
    <source>
        <dbReference type="ARBA" id="ARBA00022989"/>
    </source>
</evidence>
<accession>A0A7Y1M490</accession>
<proteinExistence type="predicted"/>
<reference evidence="12 13" key="1">
    <citation type="journal article" date="2020" name="Front. Microbiol.">
        <title>Genetic Organization of the aprX-lipA2 Operon Affects the Proteolytic Potential of Pseudomonas Species in Milk.</title>
        <authorList>
            <person name="Maier C."/>
            <person name="Huptas C."/>
            <person name="von Neubeck M."/>
            <person name="Scherer S."/>
            <person name="Wenning M."/>
            <person name="Lucking G."/>
        </authorList>
    </citation>
    <scope>NUCLEOTIDE SEQUENCE [LARGE SCALE GENOMIC DNA]</scope>
    <source>
        <strain evidence="11 13">WS 5404</strain>
        <strain evidence="10 12">WS 5405</strain>
    </source>
</reference>
<evidence type="ECO:0000256" key="6">
    <source>
        <dbReference type="SAM" id="Coils"/>
    </source>
</evidence>
<evidence type="ECO:0000313" key="13">
    <source>
        <dbReference type="Proteomes" id="UP000586252"/>
    </source>
</evidence>
<dbReference type="RefSeq" id="WP_073844210.1">
    <property type="nucleotide sequence ID" value="NZ_JAAQYH010000010.1"/>
</dbReference>
<evidence type="ECO:0000256" key="1">
    <source>
        <dbReference type="ARBA" id="ARBA00004651"/>
    </source>
</evidence>
<evidence type="ECO:0000313" key="12">
    <source>
        <dbReference type="Proteomes" id="UP000535954"/>
    </source>
</evidence>
<keyword evidence="5 7" id="KW-0472">Membrane</keyword>
<protein>
    <submittedName>
        <fullName evidence="10">Chain-length determining protein</fullName>
    </submittedName>
</protein>
<dbReference type="Gene3D" id="3.30.1890.10">
    <property type="entry name" value="FepE-like"/>
    <property type="match status" value="2"/>
</dbReference>
<dbReference type="EMBL" id="JAAQYH010000010">
    <property type="protein sequence ID" value="NNA74894.1"/>
    <property type="molecule type" value="Genomic_DNA"/>
</dbReference>
<comment type="subcellular location">
    <subcellularLocation>
        <location evidence="1">Cell membrane</location>
        <topology evidence="1">Multi-pass membrane protein</topology>
    </subcellularLocation>
</comment>
<evidence type="ECO:0000256" key="5">
    <source>
        <dbReference type="ARBA" id="ARBA00023136"/>
    </source>
</evidence>
<dbReference type="SUPFAM" id="SSF160355">
    <property type="entry name" value="Bacterial polysaccharide co-polymerase-like"/>
    <property type="match status" value="2"/>
</dbReference>
<dbReference type="Proteomes" id="UP000586252">
    <property type="component" value="Unassembled WGS sequence"/>
</dbReference>
<evidence type="ECO:0000259" key="8">
    <source>
        <dbReference type="Pfam" id="PF02706"/>
    </source>
</evidence>
<feature type="domain" description="Tyrosine-protein kinase G-rich" evidence="9">
    <location>
        <begin position="378"/>
        <end position="417"/>
    </location>
</feature>
<evidence type="ECO:0000256" key="3">
    <source>
        <dbReference type="ARBA" id="ARBA00022692"/>
    </source>
</evidence>
<keyword evidence="3 7" id="KW-0812">Transmembrane</keyword>
<dbReference type="Proteomes" id="UP000535954">
    <property type="component" value="Unassembled WGS sequence"/>
</dbReference>
<name>A0A7Y1M490_9PSED</name>
<dbReference type="Pfam" id="PF13807">
    <property type="entry name" value="GNVR"/>
    <property type="match status" value="1"/>
</dbReference>
<feature type="transmembrane region" description="Helical" evidence="7">
    <location>
        <begin position="30"/>
        <end position="48"/>
    </location>
</feature>
<dbReference type="AlphaFoldDB" id="A0A7Y1M490"/>
<evidence type="ECO:0000259" key="9">
    <source>
        <dbReference type="Pfam" id="PF13807"/>
    </source>
</evidence>
<keyword evidence="4 7" id="KW-1133">Transmembrane helix</keyword>
<keyword evidence="6" id="KW-0175">Coiled coil</keyword>
<evidence type="ECO:0000313" key="10">
    <source>
        <dbReference type="EMBL" id="NNA74894.1"/>
    </source>
</evidence>
<dbReference type="GO" id="GO:0004713">
    <property type="term" value="F:protein tyrosine kinase activity"/>
    <property type="evidence" value="ECO:0007669"/>
    <property type="project" value="TreeGrafter"/>
</dbReference>
<dbReference type="Pfam" id="PF02706">
    <property type="entry name" value="Wzz"/>
    <property type="match status" value="1"/>
</dbReference>
<dbReference type="PANTHER" id="PTHR32309:SF13">
    <property type="entry name" value="FERRIC ENTEROBACTIN TRANSPORT PROTEIN FEPE"/>
    <property type="match status" value="1"/>
</dbReference>
<feature type="transmembrane region" description="Helical" evidence="7">
    <location>
        <begin position="394"/>
        <end position="414"/>
    </location>
</feature>
<dbReference type="InterPro" id="IPR032807">
    <property type="entry name" value="GNVR"/>
</dbReference>